<feature type="transmembrane region" description="Helical" evidence="1">
    <location>
        <begin position="12"/>
        <end position="31"/>
    </location>
</feature>
<feature type="transmembrane region" description="Helical" evidence="1">
    <location>
        <begin position="37"/>
        <end position="55"/>
    </location>
</feature>
<dbReference type="EMBL" id="BDFD01000004">
    <property type="protein sequence ID" value="GAV19750.1"/>
    <property type="molecule type" value="Genomic_DNA"/>
</dbReference>
<keyword evidence="1" id="KW-1133">Transmembrane helix</keyword>
<feature type="transmembrane region" description="Helical" evidence="1">
    <location>
        <begin position="150"/>
        <end position="172"/>
    </location>
</feature>
<keyword evidence="1" id="KW-0472">Membrane</keyword>
<protein>
    <recommendedName>
        <fullName evidence="4">Oligosaccharide repeat unit polymerase</fullName>
    </recommendedName>
</protein>
<dbReference type="OrthoDB" id="7032304at2"/>
<feature type="transmembrane region" description="Helical" evidence="1">
    <location>
        <begin position="447"/>
        <end position="467"/>
    </location>
</feature>
<feature type="transmembrane region" description="Helical" evidence="1">
    <location>
        <begin position="270"/>
        <end position="288"/>
    </location>
</feature>
<feature type="transmembrane region" description="Helical" evidence="1">
    <location>
        <begin position="192"/>
        <end position="211"/>
    </location>
</feature>
<evidence type="ECO:0008006" key="4">
    <source>
        <dbReference type="Google" id="ProtNLM"/>
    </source>
</evidence>
<feature type="transmembrane region" description="Helical" evidence="1">
    <location>
        <begin position="105"/>
        <end position="129"/>
    </location>
</feature>
<reference evidence="2 3" key="1">
    <citation type="journal article" date="2017" name="Arch. Microbiol.">
        <title>Mariprofundus micogutta sp. nov., a novel iron-oxidizing zetaproteobacterium isolated from a deep-sea hydrothermal field at the Bayonnaise knoll of the Izu-Ogasawara arc, and a description of Mariprofundales ord. nov. and Zetaproteobacteria classis nov.</title>
        <authorList>
            <person name="Makita H."/>
            <person name="Tanaka E."/>
            <person name="Mitsunobu S."/>
            <person name="Miyazaki M."/>
            <person name="Nunoura T."/>
            <person name="Uematsu K."/>
            <person name="Takaki Y."/>
            <person name="Nishi S."/>
            <person name="Shimamura S."/>
            <person name="Takai K."/>
        </authorList>
    </citation>
    <scope>NUCLEOTIDE SEQUENCE [LARGE SCALE GENOMIC DNA]</scope>
    <source>
        <strain evidence="2 3">ET2</strain>
    </source>
</reference>
<accession>A0A1L8CLF2</accession>
<keyword evidence="1" id="KW-0812">Transmembrane</keyword>
<feature type="transmembrane region" description="Helical" evidence="1">
    <location>
        <begin position="242"/>
        <end position="258"/>
    </location>
</feature>
<feature type="transmembrane region" description="Helical" evidence="1">
    <location>
        <begin position="383"/>
        <end position="410"/>
    </location>
</feature>
<name>A0A1L8CLF2_9PROT</name>
<dbReference type="AlphaFoldDB" id="A0A1L8CLF2"/>
<evidence type="ECO:0000313" key="3">
    <source>
        <dbReference type="Proteomes" id="UP000231632"/>
    </source>
</evidence>
<feature type="transmembrane region" description="Helical" evidence="1">
    <location>
        <begin position="62"/>
        <end position="85"/>
    </location>
</feature>
<proteinExistence type="predicted"/>
<gene>
    <name evidence="2" type="ORF">MMIC_P0707</name>
</gene>
<evidence type="ECO:0000256" key="1">
    <source>
        <dbReference type="SAM" id="Phobius"/>
    </source>
</evidence>
<dbReference type="STRING" id="1921010.MMIC_P0707"/>
<dbReference type="Proteomes" id="UP000231632">
    <property type="component" value="Unassembled WGS sequence"/>
</dbReference>
<organism evidence="2 3">
    <name type="scientific">Mariprofundus micogutta</name>
    <dbReference type="NCBI Taxonomy" id="1921010"/>
    <lineage>
        <taxon>Bacteria</taxon>
        <taxon>Pseudomonadati</taxon>
        <taxon>Pseudomonadota</taxon>
        <taxon>Candidatius Mariprofundia</taxon>
        <taxon>Mariprofundales</taxon>
        <taxon>Mariprofundaceae</taxon>
        <taxon>Mariprofundus</taxon>
    </lineage>
</organism>
<comment type="caution">
    <text evidence="2">The sequence shown here is derived from an EMBL/GenBank/DDBJ whole genome shotgun (WGS) entry which is preliminary data.</text>
</comment>
<sequence>MNLHFGAVTPYKLFIFLIVGSICALSIKAFLQYSGQGYVYILFTIVSNLLLYFGFRKKAIFFDTFIGLLLWLGFWLKSSVRIAFLDGVFRQPTGMFDGSPAAFDQALLISACGLSGFLLASIIRERFIFNYPDKMNAVSMRGLFAFYQMYRNYILTAFVCVVVLVAVSNVFFGIYQRGEVPRTVLPFGLSGIYTWLLLFGLASVSALMLHFEFALKKSTSLLIAMLALLETFLSNVSMLSRGMILNGGALFYGALRSLRIYSTTSNIRTLLIVAAIFGILFVSSVFVVNHLRAGQEIANITVDKVVENNSSNKLADLILDRWVGIEGVMAVASSSSMGWDLWGTAWDEKFDVNQTSFFDKELITSPYRNMDTSKHHYVSLPGIIAFCFYPGSYLFLFISIVLAGLFAAFVELSAYKMGGRNVILCALIAQVIAYRYMSFGYVPARSYMLFGTIYLNLVIIFVAEKIAQYMCDRKSR</sequence>
<evidence type="ECO:0000313" key="2">
    <source>
        <dbReference type="EMBL" id="GAV19750.1"/>
    </source>
</evidence>
<keyword evidence="3" id="KW-1185">Reference proteome</keyword>